<name>A0AC34RAM7_9BILA</name>
<sequence>IIEEQLRRAAHLQIHEKVEDTSQINKLFSDLDTIADSHQSLVKEAAAGNRSANQVLHKVLTQIEEILNEMKLDISRMPATLARLPTVTERLNMTERQILNRLTTKDPEAAAGQTPLPPPGPFVSMNQHQKFTGIQPKFAALHGDGSHVEEIKEKEPEPEIMVLEKKESTPKLETAKTNGTSETKTNGVESKEQTNGVVKHEAKENGDVHDDDQPMDLTDTKPDVSIKEESKLEPSKVEPVNDVMDVEMEPEVIAESS</sequence>
<reference evidence="2" key="1">
    <citation type="submission" date="2022-11" db="UniProtKB">
        <authorList>
            <consortium name="WormBaseParasite"/>
        </authorList>
    </citation>
    <scope>IDENTIFICATION</scope>
</reference>
<dbReference type="Proteomes" id="UP000887576">
    <property type="component" value="Unplaced"/>
</dbReference>
<organism evidence="1 2">
    <name type="scientific">Panagrolaimus sp. JU765</name>
    <dbReference type="NCBI Taxonomy" id="591449"/>
    <lineage>
        <taxon>Eukaryota</taxon>
        <taxon>Metazoa</taxon>
        <taxon>Ecdysozoa</taxon>
        <taxon>Nematoda</taxon>
        <taxon>Chromadorea</taxon>
        <taxon>Rhabditida</taxon>
        <taxon>Tylenchina</taxon>
        <taxon>Panagrolaimomorpha</taxon>
        <taxon>Panagrolaimoidea</taxon>
        <taxon>Panagrolaimidae</taxon>
        <taxon>Panagrolaimus</taxon>
    </lineage>
</organism>
<protein>
    <submittedName>
        <fullName evidence="2">CHD C-terminal 2 domain-containing protein</fullName>
    </submittedName>
</protein>
<evidence type="ECO:0000313" key="1">
    <source>
        <dbReference type="Proteomes" id="UP000887576"/>
    </source>
</evidence>
<evidence type="ECO:0000313" key="2">
    <source>
        <dbReference type="WBParaSite" id="JU765_v2.g504.t1"/>
    </source>
</evidence>
<proteinExistence type="predicted"/>
<dbReference type="WBParaSite" id="JU765_v2.g504.t1">
    <property type="protein sequence ID" value="JU765_v2.g504.t1"/>
    <property type="gene ID" value="JU765_v2.g504"/>
</dbReference>
<accession>A0AC34RAM7</accession>